<protein>
    <submittedName>
        <fullName evidence="2">Uncharacterized protein</fullName>
    </submittedName>
</protein>
<keyword evidence="3" id="KW-1185">Reference proteome</keyword>
<proteinExistence type="predicted"/>
<dbReference type="AlphaFoldDB" id="A0A8S0XQU4"/>
<sequence length="342" mass="38678">MLPTSATHGANSSSPPRVSGEASLISGNALLTVKGRFPSSDESAREFFSEILHRNWSRIENLNIEIHKMGSISDDLVRKIWYPISEPSKALKVFQVSNFGCAQPLSTHDRLFGDVAPKLWSFRCLGAEHTTFINAPWLVQLRLLDVNGPLEASPPLSMWLEQLRSMPQLESLSLREAFSAIEESEISSISLPIVQLPQLSDLTLCHELFPVAVFLGHIHAPPQCRLRVVITNCQMPLSSPGTSMIHRNLSAYAKLWKSHTLNFTVTYQKVLLRQDSLHRKYHPLFEIIFFPDNAGDFSRIFTCLNAFPPSDLVHITTLNLQMTQKMQSRYRYSKLSRLTSQH</sequence>
<feature type="compositionally biased region" description="Polar residues" evidence="1">
    <location>
        <begin position="1"/>
        <end position="16"/>
    </location>
</feature>
<evidence type="ECO:0000313" key="3">
    <source>
        <dbReference type="Proteomes" id="UP000467700"/>
    </source>
</evidence>
<dbReference type="OrthoDB" id="3172239at2759"/>
<evidence type="ECO:0000313" key="2">
    <source>
        <dbReference type="EMBL" id="CAA7268953.1"/>
    </source>
</evidence>
<feature type="region of interest" description="Disordered" evidence="1">
    <location>
        <begin position="1"/>
        <end position="20"/>
    </location>
</feature>
<dbReference type="Proteomes" id="UP000467700">
    <property type="component" value="Unassembled WGS sequence"/>
</dbReference>
<gene>
    <name evidence="2" type="ORF">AAE3_LOCUS11163</name>
</gene>
<comment type="caution">
    <text evidence="2">The sequence shown here is derived from an EMBL/GenBank/DDBJ whole genome shotgun (WGS) entry which is preliminary data.</text>
</comment>
<name>A0A8S0XQU4_CYCAE</name>
<reference evidence="2 3" key="1">
    <citation type="submission" date="2020-01" db="EMBL/GenBank/DDBJ databases">
        <authorList>
            <person name="Gupta K D."/>
        </authorList>
    </citation>
    <scope>NUCLEOTIDE SEQUENCE [LARGE SCALE GENOMIC DNA]</scope>
</reference>
<dbReference type="EMBL" id="CACVBS010000072">
    <property type="protein sequence ID" value="CAA7268953.1"/>
    <property type="molecule type" value="Genomic_DNA"/>
</dbReference>
<evidence type="ECO:0000256" key="1">
    <source>
        <dbReference type="SAM" id="MobiDB-lite"/>
    </source>
</evidence>
<organism evidence="2 3">
    <name type="scientific">Cyclocybe aegerita</name>
    <name type="common">Black poplar mushroom</name>
    <name type="synonym">Agrocybe aegerita</name>
    <dbReference type="NCBI Taxonomy" id="1973307"/>
    <lineage>
        <taxon>Eukaryota</taxon>
        <taxon>Fungi</taxon>
        <taxon>Dikarya</taxon>
        <taxon>Basidiomycota</taxon>
        <taxon>Agaricomycotina</taxon>
        <taxon>Agaricomycetes</taxon>
        <taxon>Agaricomycetidae</taxon>
        <taxon>Agaricales</taxon>
        <taxon>Agaricineae</taxon>
        <taxon>Bolbitiaceae</taxon>
        <taxon>Cyclocybe</taxon>
    </lineage>
</organism>
<accession>A0A8S0XQU4</accession>